<evidence type="ECO:0000313" key="1">
    <source>
        <dbReference type="EMBL" id="GFD61024.1"/>
    </source>
</evidence>
<dbReference type="AlphaFoldDB" id="A0A699XZE9"/>
<dbReference type="EMBL" id="BKCJ011885754">
    <property type="protein sequence ID" value="GFD61024.1"/>
    <property type="molecule type" value="Genomic_DNA"/>
</dbReference>
<accession>A0A699XZE9</accession>
<reference evidence="1" key="1">
    <citation type="journal article" date="2019" name="Sci. Rep.">
        <title>Draft genome of Tanacetum cinerariifolium, the natural source of mosquito coil.</title>
        <authorList>
            <person name="Yamashiro T."/>
            <person name="Shiraishi A."/>
            <person name="Satake H."/>
            <person name="Nakayama K."/>
        </authorList>
    </citation>
    <scope>NUCLEOTIDE SEQUENCE</scope>
</reference>
<organism evidence="1">
    <name type="scientific">Tanacetum cinerariifolium</name>
    <name type="common">Dalmatian daisy</name>
    <name type="synonym">Chrysanthemum cinerariifolium</name>
    <dbReference type="NCBI Taxonomy" id="118510"/>
    <lineage>
        <taxon>Eukaryota</taxon>
        <taxon>Viridiplantae</taxon>
        <taxon>Streptophyta</taxon>
        <taxon>Embryophyta</taxon>
        <taxon>Tracheophyta</taxon>
        <taxon>Spermatophyta</taxon>
        <taxon>Magnoliopsida</taxon>
        <taxon>eudicotyledons</taxon>
        <taxon>Gunneridae</taxon>
        <taxon>Pentapetalae</taxon>
        <taxon>asterids</taxon>
        <taxon>campanulids</taxon>
        <taxon>Asterales</taxon>
        <taxon>Asteraceae</taxon>
        <taxon>Asteroideae</taxon>
        <taxon>Anthemideae</taxon>
        <taxon>Anthemidinae</taxon>
        <taxon>Tanacetum</taxon>
    </lineage>
</organism>
<gene>
    <name evidence="1" type="ORF">Tci_932993</name>
</gene>
<feature type="non-terminal residue" evidence="1">
    <location>
        <position position="79"/>
    </location>
</feature>
<sequence>MLKSISTSRRSSLLALAARSNSRSRIQLPPLRAGFHSSDVLPASSAEPIWLKSPRDVSSVLHSFFPKLTTEPVARTTSR</sequence>
<protein>
    <submittedName>
        <fullName evidence="1">Uncharacterized protein</fullName>
    </submittedName>
</protein>
<name>A0A699XZE9_TANCI</name>
<proteinExistence type="predicted"/>
<comment type="caution">
    <text evidence="1">The sequence shown here is derived from an EMBL/GenBank/DDBJ whole genome shotgun (WGS) entry which is preliminary data.</text>
</comment>